<dbReference type="Proteomes" id="UP000827092">
    <property type="component" value="Unassembled WGS sequence"/>
</dbReference>
<evidence type="ECO:0000313" key="1">
    <source>
        <dbReference type="EMBL" id="KAG8197354.1"/>
    </source>
</evidence>
<dbReference type="AlphaFoldDB" id="A0AAV6VL08"/>
<comment type="caution">
    <text evidence="1">The sequence shown here is derived from an EMBL/GenBank/DDBJ whole genome shotgun (WGS) entry which is preliminary data.</text>
</comment>
<name>A0AAV6VL08_9ARAC</name>
<sequence>MLDFNSRQADKEIEKESLIGVSSYRIKDRLPEKARLISRIQSKTASCVVPVFEEAEKKKRPLVVPKKSGREYS</sequence>
<evidence type="ECO:0000313" key="2">
    <source>
        <dbReference type="Proteomes" id="UP000827092"/>
    </source>
</evidence>
<dbReference type="EMBL" id="JAFNEN010000056">
    <property type="protein sequence ID" value="KAG8197354.1"/>
    <property type="molecule type" value="Genomic_DNA"/>
</dbReference>
<organism evidence="1 2">
    <name type="scientific">Oedothorax gibbosus</name>
    <dbReference type="NCBI Taxonomy" id="931172"/>
    <lineage>
        <taxon>Eukaryota</taxon>
        <taxon>Metazoa</taxon>
        <taxon>Ecdysozoa</taxon>
        <taxon>Arthropoda</taxon>
        <taxon>Chelicerata</taxon>
        <taxon>Arachnida</taxon>
        <taxon>Araneae</taxon>
        <taxon>Araneomorphae</taxon>
        <taxon>Entelegynae</taxon>
        <taxon>Araneoidea</taxon>
        <taxon>Linyphiidae</taxon>
        <taxon>Erigoninae</taxon>
        <taxon>Oedothorax</taxon>
    </lineage>
</organism>
<gene>
    <name evidence="1" type="ORF">JTE90_013481</name>
</gene>
<keyword evidence="2" id="KW-1185">Reference proteome</keyword>
<accession>A0AAV6VL08</accession>
<proteinExistence type="predicted"/>
<protein>
    <submittedName>
        <fullName evidence="1">Uncharacterized protein</fullName>
    </submittedName>
</protein>
<reference evidence="1 2" key="1">
    <citation type="journal article" date="2022" name="Nat. Ecol. Evol.">
        <title>A masculinizing supergene underlies an exaggerated male reproductive morph in a spider.</title>
        <authorList>
            <person name="Hendrickx F."/>
            <person name="De Corte Z."/>
            <person name="Sonet G."/>
            <person name="Van Belleghem S.M."/>
            <person name="Kostlbacher S."/>
            <person name="Vangestel C."/>
        </authorList>
    </citation>
    <scope>NUCLEOTIDE SEQUENCE [LARGE SCALE GENOMIC DNA]</scope>
    <source>
        <strain evidence="1">W744_W776</strain>
    </source>
</reference>